<dbReference type="SUPFAM" id="SSF49265">
    <property type="entry name" value="Fibronectin type III"/>
    <property type="match status" value="1"/>
</dbReference>
<feature type="compositionally biased region" description="Low complexity" evidence="4">
    <location>
        <begin position="1012"/>
        <end position="1029"/>
    </location>
</feature>
<feature type="domain" description="Ig-like" evidence="7">
    <location>
        <begin position="366"/>
        <end position="458"/>
    </location>
</feature>
<evidence type="ECO:0000256" key="1">
    <source>
        <dbReference type="ARBA" id="ARBA00004167"/>
    </source>
</evidence>
<feature type="domain" description="Ig-like" evidence="7">
    <location>
        <begin position="24"/>
        <end position="151"/>
    </location>
</feature>
<gene>
    <name evidence="8" type="ORF">OTU49_016055</name>
</gene>
<comment type="caution">
    <text evidence="8">The sequence shown here is derived from an EMBL/GenBank/DDBJ whole genome shotgun (WGS) entry which is preliminary data.</text>
</comment>
<dbReference type="EMBL" id="JARKIK010000012">
    <property type="protein sequence ID" value="KAK8748292.1"/>
    <property type="molecule type" value="Genomic_DNA"/>
</dbReference>
<feature type="domain" description="Ig-like" evidence="7">
    <location>
        <begin position="159"/>
        <end position="259"/>
    </location>
</feature>
<feature type="region of interest" description="Disordered" evidence="4">
    <location>
        <begin position="1008"/>
        <end position="1039"/>
    </location>
</feature>
<dbReference type="InterPro" id="IPR003598">
    <property type="entry name" value="Ig_sub2"/>
</dbReference>
<evidence type="ECO:0000256" key="3">
    <source>
        <dbReference type="ARBA" id="ARBA00023157"/>
    </source>
</evidence>
<feature type="compositionally biased region" description="Polar residues" evidence="4">
    <location>
        <begin position="948"/>
        <end position="964"/>
    </location>
</feature>
<protein>
    <recommendedName>
        <fullName evidence="7">Ig-like domain-containing protein</fullName>
    </recommendedName>
</protein>
<evidence type="ECO:0000256" key="5">
    <source>
        <dbReference type="SAM" id="Phobius"/>
    </source>
</evidence>
<dbReference type="Pfam" id="PF08205">
    <property type="entry name" value="C2-set_2"/>
    <property type="match status" value="1"/>
</dbReference>
<dbReference type="InterPro" id="IPR003599">
    <property type="entry name" value="Ig_sub"/>
</dbReference>
<dbReference type="InterPro" id="IPR013162">
    <property type="entry name" value="CD80_C2-set"/>
</dbReference>
<keyword evidence="3" id="KW-1015">Disulfide bond</keyword>
<evidence type="ECO:0000313" key="9">
    <source>
        <dbReference type="Proteomes" id="UP001445076"/>
    </source>
</evidence>
<accession>A0AAW0XV53</accession>
<evidence type="ECO:0000256" key="2">
    <source>
        <dbReference type="ARBA" id="ARBA00023136"/>
    </source>
</evidence>
<keyword evidence="5" id="KW-1133">Transmembrane helix</keyword>
<feature type="transmembrane region" description="Helical" evidence="5">
    <location>
        <begin position="665"/>
        <end position="689"/>
    </location>
</feature>
<dbReference type="InterPro" id="IPR007110">
    <property type="entry name" value="Ig-like_dom"/>
</dbReference>
<dbReference type="InterPro" id="IPR036116">
    <property type="entry name" value="FN3_sf"/>
</dbReference>
<reference evidence="8 9" key="1">
    <citation type="journal article" date="2024" name="BMC Genomics">
        <title>Genome assembly of redclaw crayfish (Cherax quadricarinatus) provides insights into its immune adaptation and hypoxia tolerance.</title>
        <authorList>
            <person name="Liu Z."/>
            <person name="Zheng J."/>
            <person name="Li H."/>
            <person name="Fang K."/>
            <person name="Wang S."/>
            <person name="He J."/>
            <person name="Zhou D."/>
            <person name="Weng S."/>
            <person name="Chi M."/>
            <person name="Gu Z."/>
            <person name="He J."/>
            <person name="Li F."/>
            <person name="Wang M."/>
        </authorList>
    </citation>
    <scope>NUCLEOTIDE SEQUENCE [LARGE SCALE GENOMIC DNA]</scope>
    <source>
        <strain evidence="8">ZL_2023a</strain>
    </source>
</reference>
<dbReference type="Pfam" id="PF13927">
    <property type="entry name" value="Ig_3"/>
    <property type="match status" value="2"/>
</dbReference>
<comment type="subcellular location">
    <subcellularLocation>
        <location evidence="1">Membrane</location>
        <topology evidence="1">Single-pass membrane protein</topology>
    </subcellularLocation>
</comment>
<dbReference type="PANTHER" id="PTHR23278">
    <property type="entry name" value="SIDESTEP PROTEIN"/>
    <property type="match status" value="1"/>
</dbReference>
<feature type="signal peptide" evidence="6">
    <location>
        <begin position="1"/>
        <end position="27"/>
    </location>
</feature>
<keyword evidence="5" id="KW-0812">Transmembrane</keyword>
<evidence type="ECO:0000256" key="4">
    <source>
        <dbReference type="SAM" id="MobiDB-lite"/>
    </source>
</evidence>
<feature type="chain" id="PRO_5043799671" description="Ig-like domain-containing protein" evidence="6">
    <location>
        <begin position="28"/>
        <end position="1039"/>
    </location>
</feature>
<sequence>MYPRLVSDVLRASILVYLLFFCQPAWTADDTVYASAMAMVQERARLPCDVTSTLANDRVVLILWYRGSAGTPIYSFDARGSTIENGKHWADERLLARRAYFQLLPGSSWGGSSAPGAHLELFPVQDRDEATYRCRVDFLLSPTKNTIVNFTVIIPPSKPEVFNETGQVVTGENGASIIGPYNEGSPLVLTCKVTGGRPTPTVQWLVNDEVRPSEEVLEPGGVIKVTLVVHELTRNDLHAVFECRATNFNDSTPISSTVTLDMNFQPVNVSILSGSGSLSAGTEYELVCQAWGSRPAAIISWWKGGTTALKDAAMTTSPDSNVTTSILKYRAEMADSGKYLTCRAQNQLIPQSAREDGLKLNIYYKPVVTLQMGSNLDPENIKEADDVYFECHINANPDVQRVLWYHNGAPVEHRVTRGIILQNQTLVLQKITREAAGLYTCAAVNLEGEGESQPVNLRVMYKPYCRRHSKTIYGTALHEPASVTCEVEASPGPVTFRWTFNNTSEHLPIPASAVTSQDFLSVASYAPKSHLDYGTLLCWAFNEIGEQSVPCAFAIIAAGPPDPPKNCSIANQTTDTIEVECVAAFDGGLPQTFYMEVYDSTTGALHRNMSSVEPLFHLTALRPGLAFLMVTYAANSKGRSDAAKLETFTLKVAEKRTGPPALFEFTPVLGILIGVVLAIILTALVVMVVMKMRHTPPSRDIGAPNDDMKGDLENKPLNVGVLAARVKEGPSVCEVEDNDPDIIPHKTDVLSYQDYESIDRGGPGHGSSGVVDNVPSVRTLPRTHNQVVPGGSAVNYVELPLSRDAQPGYQVSATELCLFAAKRKNVYLSASSNNNSTTAAAATLPTPSTSLVTPSSSQRPVSEDVLDDSNIYTAVSPVRDSDMAPATEPHIYATGERRGTSIPVSSQAYWPSTSTPVYATLDHRRSAYIPSSAAMLASTTMARPRSVTNIPTADSTPVSSNNAYATLGPRRRGNINTTSNSYISSLHRLSLHSPPDYRQEYGVTAQTPLLATRISPSRTRSPITTSRSPLLRMANESAV</sequence>
<keyword evidence="9" id="KW-1185">Reference proteome</keyword>
<evidence type="ECO:0000313" key="8">
    <source>
        <dbReference type="EMBL" id="KAK8748292.1"/>
    </source>
</evidence>
<name>A0AAW0XV53_CHEQU</name>
<dbReference type="PROSITE" id="PS50835">
    <property type="entry name" value="IG_LIKE"/>
    <property type="match status" value="5"/>
</dbReference>
<proteinExistence type="predicted"/>
<feature type="region of interest" description="Disordered" evidence="4">
    <location>
        <begin position="948"/>
        <end position="978"/>
    </location>
</feature>
<dbReference type="CDD" id="cd00096">
    <property type="entry name" value="Ig"/>
    <property type="match status" value="1"/>
</dbReference>
<evidence type="ECO:0000256" key="6">
    <source>
        <dbReference type="SAM" id="SignalP"/>
    </source>
</evidence>
<dbReference type="AlphaFoldDB" id="A0AAW0XV53"/>
<dbReference type="PANTHER" id="PTHR23278:SF19">
    <property type="entry name" value="OBSCURIN"/>
    <property type="match status" value="1"/>
</dbReference>
<dbReference type="InterPro" id="IPR036179">
    <property type="entry name" value="Ig-like_dom_sf"/>
</dbReference>
<dbReference type="Proteomes" id="UP001445076">
    <property type="component" value="Unassembled WGS sequence"/>
</dbReference>
<dbReference type="SUPFAM" id="SSF48726">
    <property type="entry name" value="Immunoglobulin"/>
    <property type="match status" value="5"/>
</dbReference>
<dbReference type="SMART" id="SM00409">
    <property type="entry name" value="IG"/>
    <property type="match status" value="4"/>
</dbReference>
<organism evidence="8 9">
    <name type="scientific">Cherax quadricarinatus</name>
    <name type="common">Australian red claw crayfish</name>
    <dbReference type="NCBI Taxonomy" id="27406"/>
    <lineage>
        <taxon>Eukaryota</taxon>
        <taxon>Metazoa</taxon>
        <taxon>Ecdysozoa</taxon>
        <taxon>Arthropoda</taxon>
        <taxon>Crustacea</taxon>
        <taxon>Multicrustacea</taxon>
        <taxon>Malacostraca</taxon>
        <taxon>Eumalacostraca</taxon>
        <taxon>Eucarida</taxon>
        <taxon>Decapoda</taxon>
        <taxon>Pleocyemata</taxon>
        <taxon>Astacidea</taxon>
        <taxon>Parastacoidea</taxon>
        <taxon>Parastacidae</taxon>
        <taxon>Cherax</taxon>
    </lineage>
</organism>
<feature type="region of interest" description="Disordered" evidence="4">
    <location>
        <begin position="837"/>
        <end position="863"/>
    </location>
</feature>
<dbReference type="SMART" id="SM00408">
    <property type="entry name" value="IGc2"/>
    <property type="match status" value="2"/>
</dbReference>
<keyword evidence="6" id="KW-0732">Signal</keyword>
<evidence type="ECO:0000259" key="7">
    <source>
        <dbReference type="PROSITE" id="PS50835"/>
    </source>
</evidence>
<keyword evidence="2 5" id="KW-0472">Membrane</keyword>
<feature type="domain" description="Ig-like" evidence="7">
    <location>
        <begin position="266"/>
        <end position="361"/>
    </location>
</feature>
<dbReference type="GO" id="GO:0016020">
    <property type="term" value="C:membrane"/>
    <property type="evidence" value="ECO:0007669"/>
    <property type="project" value="UniProtKB-SubCell"/>
</dbReference>
<feature type="compositionally biased region" description="Low complexity" evidence="4">
    <location>
        <begin position="837"/>
        <end position="857"/>
    </location>
</feature>
<dbReference type="InterPro" id="IPR013783">
    <property type="entry name" value="Ig-like_fold"/>
</dbReference>
<dbReference type="Gene3D" id="2.60.40.10">
    <property type="entry name" value="Immunoglobulins"/>
    <property type="match status" value="5"/>
</dbReference>
<feature type="domain" description="Ig-like" evidence="7">
    <location>
        <begin position="463"/>
        <end position="550"/>
    </location>
</feature>